<evidence type="ECO:0000256" key="1">
    <source>
        <dbReference type="SAM" id="MobiDB-lite"/>
    </source>
</evidence>
<reference evidence="3 4" key="1">
    <citation type="submission" date="2021-03" db="EMBL/GenBank/DDBJ databases">
        <title>Enterococcal diversity collection.</title>
        <authorList>
            <person name="Gilmore M.S."/>
            <person name="Schwartzman J."/>
            <person name="Van Tyne D."/>
            <person name="Martin M."/>
            <person name="Earl A.M."/>
            <person name="Manson A.L."/>
            <person name="Straub T."/>
            <person name="Salamzade R."/>
            <person name="Saavedra J."/>
            <person name="Lebreton F."/>
            <person name="Prichula J."/>
            <person name="Schaufler K."/>
            <person name="Gaca A."/>
            <person name="Sgardioli B."/>
            <person name="Wagenaar J."/>
            <person name="Strong T."/>
        </authorList>
    </citation>
    <scope>NUCLEOTIDE SEQUENCE [LARGE SCALE GENOMIC DNA]</scope>
    <source>
        <strain evidence="3 4">DIV0080</strain>
    </source>
</reference>
<proteinExistence type="predicted"/>
<keyword evidence="2" id="KW-0732">Signal</keyword>
<evidence type="ECO:0000313" key="3">
    <source>
        <dbReference type="EMBL" id="MBO0477967.1"/>
    </source>
</evidence>
<keyword evidence="4" id="KW-1185">Reference proteome</keyword>
<evidence type="ECO:0000256" key="2">
    <source>
        <dbReference type="SAM" id="SignalP"/>
    </source>
</evidence>
<comment type="caution">
    <text evidence="3">The sequence shown here is derived from an EMBL/GenBank/DDBJ whole genome shotgun (WGS) entry which is preliminary data.</text>
</comment>
<accession>A0ABS3HW31</accession>
<feature type="signal peptide" evidence="2">
    <location>
        <begin position="1"/>
        <end position="35"/>
    </location>
</feature>
<name>A0ABS3HW31_9ENTE</name>
<feature type="chain" id="PRO_5045481205" evidence="2">
    <location>
        <begin position="36"/>
        <end position="238"/>
    </location>
</feature>
<protein>
    <submittedName>
        <fullName evidence="3">Uncharacterized protein</fullName>
    </submittedName>
</protein>
<dbReference type="RefSeq" id="WP_206968420.1">
    <property type="nucleotide sequence ID" value="NZ_JAFLVX010000046.1"/>
</dbReference>
<sequence>MKKRHAFMNQSKFFSFIMLILSLSLIAPLSQSVYATENENVIAVESSEKARDIPIGNSEKKVNHIDSSSISNSSDNENENESSEKPIDLWDIENENNVKYDKDYENELKTQDADELNIETKKIYDHACKQGIINPNVYSFEEFKKHETLYFLPSFKQFVSENPDSNLSYEQWIEQNNYGVFPQSDLPVYKERPTRDKRGYKENQTKFVNAVKKGELIPPLALGYFFTENNQPKLIGNY</sequence>
<dbReference type="EMBL" id="JAFLVX010000046">
    <property type="protein sequence ID" value="MBO0477967.1"/>
    <property type="molecule type" value="Genomic_DNA"/>
</dbReference>
<organism evidence="3 4">
    <name type="scientific">Candidatus Vagococcus giribetii</name>
    <dbReference type="NCBI Taxonomy" id="2230876"/>
    <lineage>
        <taxon>Bacteria</taxon>
        <taxon>Bacillati</taxon>
        <taxon>Bacillota</taxon>
        <taxon>Bacilli</taxon>
        <taxon>Lactobacillales</taxon>
        <taxon>Enterococcaceae</taxon>
        <taxon>Vagococcus</taxon>
    </lineage>
</organism>
<evidence type="ECO:0000313" key="4">
    <source>
        <dbReference type="Proteomes" id="UP000664857"/>
    </source>
</evidence>
<feature type="region of interest" description="Disordered" evidence="1">
    <location>
        <begin position="64"/>
        <end position="88"/>
    </location>
</feature>
<feature type="compositionally biased region" description="Low complexity" evidence="1">
    <location>
        <begin position="65"/>
        <end position="75"/>
    </location>
</feature>
<dbReference type="Proteomes" id="UP000664857">
    <property type="component" value="Unassembled WGS sequence"/>
</dbReference>
<gene>
    <name evidence="3" type="ORF">DOK76_12915</name>
</gene>